<keyword evidence="3" id="KW-1185">Reference proteome</keyword>
<evidence type="ECO:0008006" key="4">
    <source>
        <dbReference type="Google" id="ProtNLM"/>
    </source>
</evidence>
<evidence type="ECO:0000256" key="1">
    <source>
        <dbReference type="SAM" id="Phobius"/>
    </source>
</evidence>
<reference evidence="2 3" key="1">
    <citation type="submission" date="2020-07" db="EMBL/GenBank/DDBJ databases">
        <title>Fungal Genomes of the International Space Station.</title>
        <authorList>
            <person name="Seuylemezian A."/>
            <person name="Singh N.K."/>
            <person name="Wood J."/>
            <person name="Venkateswaran K."/>
        </authorList>
    </citation>
    <scope>NUCLEOTIDE SEQUENCE [LARGE SCALE GENOMIC DNA]</scope>
    <source>
        <strain evidence="2 3">PL-B2</strain>
    </source>
</reference>
<gene>
    <name evidence="2" type="ORF">H0185_06195</name>
</gene>
<feature type="transmembrane region" description="Helical" evidence="1">
    <location>
        <begin position="6"/>
        <end position="26"/>
    </location>
</feature>
<keyword evidence="1" id="KW-0812">Transmembrane</keyword>
<name>A0ABS7K2C4_9BACI</name>
<dbReference type="Pfam" id="PF14173">
    <property type="entry name" value="ComGG"/>
    <property type="match status" value="1"/>
</dbReference>
<organism evidence="2 3">
    <name type="scientific">Mesobacillus maritimus</name>
    <dbReference type="NCBI Taxonomy" id="1643336"/>
    <lineage>
        <taxon>Bacteria</taxon>
        <taxon>Bacillati</taxon>
        <taxon>Bacillota</taxon>
        <taxon>Bacilli</taxon>
        <taxon>Bacillales</taxon>
        <taxon>Bacillaceae</taxon>
        <taxon>Mesobacillus</taxon>
    </lineage>
</organism>
<dbReference type="InterPro" id="IPR020372">
    <property type="entry name" value="Competence_ComGG"/>
</dbReference>
<sequence length="124" mass="14647">MGEKGFTYPLSLGVLVFISLFLLMLVEQNGIERRFFKETETILLVEYYFQASVVEAEQLFNKDELAQLGTFEYKNGEVRFTRRHLSQVLEEVTLTLKLNTGEQWVAIVQYDRVKQKFVKWIEKN</sequence>
<dbReference type="RefSeq" id="WP_221872241.1">
    <property type="nucleotide sequence ID" value="NZ_JACWFH010000008.1"/>
</dbReference>
<keyword evidence="1" id="KW-1133">Transmembrane helix</keyword>
<evidence type="ECO:0000313" key="2">
    <source>
        <dbReference type="EMBL" id="MBY0096396.1"/>
    </source>
</evidence>
<evidence type="ECO:0000313" key="3">
    <source>
        <dbReference type="Proteomes" id="UP000769780"/>
    </source>
</evidence>
<comment type="caution">
    <text evidence="2">The sequence shown here is derived from an EMBL/GenBank/DDBJ whole genome shotgun (WGS) entry which is preliminary data.</text>
</comment>
<accession>A0ABS7K2C4</accession>
<dbReference type="Proteomes" id="UP000769780">
    <property type="component" value="Unassembled WGS sequence"/>
</dbReference>
<keyword evidence="1" id="KW-0472">Membrane</keyword>
<dbReference type="EMBL" id="JACWFH010000008">
    <property type="protein sequence ID" value="MBY0096396.1"/>
    <property type="molecule type" value="Genomic_DNA"/>
</dbReference>
<protein>
    <recommendedName>
        <fullName evidence="4">Competence protein ComG</fullName>
    </recommendedName>
</protein>
<proteinExistence type="predicted"/>